<evidence type="ECO:0000313" key="13">
    <source>
        <dbReference type="Proteomes" id="UP000427769"/>
    </source>
</evidence>
<dbReference type="UniPathway" id="UPA00930"/>
<evidence type="ECO:0000256" key="5">
    <source>
        <dbReference type="ARBA" id="ARBA00061566"/>
    </source>
</evidence>
<name>A0A5K7Z6E5_9BACT</name>
<dbReference type="EC" id="6.2.1.30" evidence="6 9"/>
<keyword evidence="3 9" id="KW-0547">Nucleotide-binding</keyword>
<evidence type="ECO:0000256" key="8">
    <source>
        <dbReference type="ARBA" id="ARBA00075111"/>
    </source>
</evidence>
<dbReference type="KEGG" id="dwd:DSCW_14410"/>
<dbReference type="Gene3D" id="3.30.300.30">
    <property type="match status" value="1"/>
</dbReference>
<dbReference type="EMBL" id="AP021875">
    <property type="protein sequence ID" value="BBO74024.1"/>
    <property type="molecule type" value="Genomic_DNA"/>
</dbReference>
<dbReference type="PANTHER" id="PTHR43439">
    <property type="entry name" value="PHENYLACETATE-COENZYME A LIGASE"/>
    <property type="match status" value="1"/>
</dbReference>
<dbReference type="AlphaFoldDB" id="A0A5K7Z6E5"/>
<dbReference type="PIRSF" id="PIRSF006444">
    <property type="entry name" value="PaaK"/>
    <property type="match status" value="1"/>
</dbReference>
<sequence length="435" mass="48738">MPWNDKYECMPVKQIQQFQVEKLQETVQWVIKRVPFYKQKFKEAGVKATDIKGIEDVAKLPFTEKNDLRDNYPFGLCAVPLKEVVRIHASSGTTGKPITGPYTADDLAQWTECMVRNFYAAGVRPEHVVQNAYGHGLFTGGLGFHQGATALGCTVVPTSAGLTERQITLMQDFGAQVLCCTPSYALTIAERAEELKVDIKSLPLSIGIFGAEPWTVGMREEIEARMGIKAMEAYGLTELGGPGVGFDCEAQSGIHINEDHYLAEVVDPVTLEPVPLGEKGELIFTSLQRRAMPMIRYRTKDITRLYREKCVCGRTFVKMDKIFGRTDDMLIISGVNVFPSQIESLLLDIEEVTPQYRLVVRKKGYLDQLVVQVEGKPEVYEAGDRKKFEVEAKIMAHIRGHMGISVEANLVDPKFIARSEGKALRVVDERPKQFR</sequence>
<comment type="pathway">
    <text evidence="4 9">Aromatic compound metabolism; phenylacetate degradation.</text>
</comment>
<proteinExistence type="inferred from homology"/>
<dbReference type="InterPro" id="IPR045851">
    <property type="entry name" value="AMP-bd_C_sf"/>
</dbReference>
<evidence type="ECO:0000256" key="3">
    <source>
        <dbReference type="ARBA" id="ARBA00022741"/>
    </source>
</evidence>
<dbReference type="SUPFAM" id="SSF56801">
    <property type="entry name" value="Acetyl-CoA synthetase-like"/>
    <property type="match status" value="1"/>
</dbReference>
<feature type="domain" description="AMP-dependent synthetase/ligase" evidence="10">
    <location>
        <begin position="80"/>
        <end position="284"/>
    </location>
</feature>
<reference evidence="12 13" key="1">
    <citation type="submission" date="2019-11" db="EMBL/GenBank/DDBJ databases">
        <title>Comparative genomics of hydrocarbon-degrading Desulfosarcina strains.</title>
        <authorList>
            <person name="Watanabe M."/>
            <person name="Kojima H."/>
            <person name="Fukui M."/>
        </authorList>
    </citation>
    <scope>NUCLEOTIDE SEQUENCE [LARGE SCALE GENOMIC DNA]</scope>
    <source>
        <strain evidence="12 13">PP31</strain>
    </source>
</reference>
<dbReference type="GO" id="GO:0047475">
    <property type="term" value="F:phenylacetate-CoA ligase activity"/>
    <property type="evidence" value="ECO:0007669"/>
    <property type="project" value="UniProtKB-EC"/>
</dbReference>
<gene>
    <name evidence="12" type="ORF">DSCW_14410</name>
</gene>
<dbReference type="CDD" id="cd05913">
    <property type="entry name" value="PaaK"/>
    <property type="match status" value="1"/>
</dbReference>
<evidence type="ECO:0000256" key="2">
    <source>
        <dbReference type="ARBA" id="ARBA00022598"/>
    </source>
</evidence>
<dbReference type="Proteomes" id="UP000427769">
    <property type="component" value="Chromosome"/>
</dbReference>
<evidence type="ECO:0000259" key="10">
    <source>
        <dbReference type="Pfam" id="PF00501"/>
    </source>
</evidence>
<dbReference type="PANTHER" id="PTHR43439:SF1">
    <property type="entry name" value="PHENYLACETATE-COENZYME A LIGASE"/>
    <property type="match status" value="1"/>
</dbReference>
<protein>
    <recommendedName>
        <fullName evidence="7 9">Phenylacetate-coenzyme A ligase</fullName>
        <ecNumber evidence="6 9">6.2.1.30</ecNumber>
    </recommendedName>
    <alternativeName>
        <fullName evidence="8 9">Phenylacetyl-CoA ligase</fullName>
    </alternativeName>
</protein>
<dbReference type="Gene3D" id="3.40.50.12780">
    <property type="entry name" value="N-terminal domain of ligase-like"/>
    <property type="match status" value="1"/>
</dbReference>
<dbReference type="InterPro" id="IPR051414">
    <property type="entry name" value="Adenylate-forming_Reductase"/>
</dbReference>
<comment type="catalytic activity">
    <reaction evidence="9">
        <text>2-phenylacetate + ATP + CoA = phenylacetyl-CoA + AMP + diphosphate</text>
        <dbReference type="Rhea" id="RHEA:20956"/>
        <dbReference type="ChEBI" id="CHEBI:18401"/>
        <dbReference type="ChEBI" id="CHEBI:30616"/>
        <dbReference type="ChEBI" id="CHEBI:33019"/>
        <dbReference type="ChEBI" id="CHEBI:57287"/>
        <dbReference type="ChEBI" id="CHEBI:57390"/>
        <dbReference type="ChEBI" id="CHEBI:456215"/>
        <dbReference type="EC" id="6.2.1.30"/>
    </reaction>
</comment>
<dbReference type="GO" id="GO:0000166">
    <property type="term" value="F:nucleotide binding"/>
    <property type="evidence" value="ECO:0007669"/>
    <property type="project" value="UniProtKB-KW"/>
</dbReference>
<comment type="similarity">
    <text evidence="5 9">Belongs to the phenylacetyl-CoA ligase family.</text>
</comment>
<dbReference type="FunFam" id="3.40.50.12780:FF:000016">
    <property type="entry name" value="Phenylacetate-coenzyme A ligase"/>
    <property type="match status" value="1"/>
</dbReference>
<comment type="function">
    <text evidence="9">Catalyzes the activation of phenylacetic acid (PA) to phenylacetyl-CoA (PA-CoA).</text>
</comment>
<dbReference type="InterPro" id="IPR042099">
    <property type="entry name" value="ANL_N_sf"/>
</dbReference>
<evidence type="ECO:0000256" key="4">
    <source>
        <dbReference type="ARBA" id="ARBA00060591"/>
    </source>
</evidence>
<evidence type="ECO:0000313" key="12">
    <source>
        <dbReference type="EMBL" id="BBO74024.1"/>
    </source>
</evidence>
<keyword evidence="2 9" id="KW-0436">Ligase</keyword>
<comment type="subunit">
    <text evidence="1">Monomer.</text>
</comment>
<evidence type="ECO:0000256" key="1">
    <source>
        <dbReference type="ARBA" id="ARBA00011245"/>
    </source>
</evidence>
<dbReference type="RefSeq" id="WP_155303083.1">
    <property type="nucleotide sequence ID" value="NZ_AP021875.1"/>
</dbReference>
<evidence type="ECO:0000256" key="9">
    <source>
        <dbReference type="PIRNR" id="PIRNR006444"/>
    </source>
</evidence>
<dbReference type="OrthoDB" id="580775at2"/>
<evidence type="ECO:0000256" key="7">
    <source>
        <dbReference type="ARBA" id="ARBA00068695"/>
    </source>
</evidence>
<dbReference type="Pfam" id="PF14535">
    <property type="entry name" value="AMP-binding_C_2"/>
    <property type="match status" value="1"/>
</dbReference>
<organism evidence="12 13">
    <name type="scientific">Desulfosarcina widdelii</name>
    <dbReference type="NCBI Taxonomy" id="947919"/>
    <lineage>
        <taxon>Bacteria</taxon>
        <taxon>Pseudomonadati</taxon>
        <taxon>Thermodesulfobacteriota</taxon>
        <taxon>Desulfobacteria</taxon>
        <taxon>Desulfobacterales</taxon>
        <taxon>Desulfosarcinaceae</taxon>
        <taxon>Desulfosarcina</taxon>
    </lineage>
</organism>
<dbReference type="InterPro" id="IPR028154">
    <property type="entry name" value="AMP-dep_Lig_C"/>
</dbReference>
<evidence type="ECO:0000259" key="11">
    <source>
        <dbReference type="Pfam" id="PF14535"/>
    </source>
</evidence>
<dbReference type="Pfam" id="PF00501">
    <property type="entry name" value="AMP-binding"/>
    <property type="match status" value="1"/>
</dbReference>
<accession>A0A5K7Z6E5</accession>
<dbReference type="InterPro" id="IPR011880">
    <property type="entry name" value="PA_CoA_ligase"/>
</dbReference>
<keyword evidence="13" id="KW-1185">Reference proteome</keyword>
<dbReference type="GO" id="GO:0010124">
    <property type="term" value="P:phenylacetate catabolic process"/>
    <property type="evidence" value="ECO:0007669"/>
    <property type="project" value="UniProtKB-UniRule"/>
</dbReference>
<evidence type="ECO:0000256" key="6">
    <source>
        <dbReference type="ARBA" id="ARBA00066629"/>
    </source>
</evidence>
<feature type="domain" description="AMP-dependent ligase C-terminal" evidence="11">
    <location>
        <begin position="334"/>
        <end position="430"/>
    </location>
</feature>
<dbReference type="InterPro" id="IPR000873">
    <property type="entry name" value="AMP-dep_synth/lig_dom"/>
</dbReference>